<organism evidence="2 3">
    <name type="scientific">Paraglomus occultum</name>
    <dbReference type="NCBI Taxonomy" id="144539"/>
    <lineage>
        <taxon>Eukaryota</taxon>
        <taxon>Fungi</taxon>
        <taxon>Fungi incertae sedis</taxon>
        <taxon>Mucoromycota</taxon>
        <taxon>Glomeromycotina</taxon>
        <taxon>Glomeromycetes</taxon>
        <taxon>Paraglomerales</taxon>
        <taxon>Paraglomeraceae</taxon>
        <taxon>Paraglomus</taxon>
    </lineage>
</organism>
<protein>
    <submittedName>
        <fullName evidence="2">2894_t:CDS:1</fullName>
    </submittedName>
</protein>
<evidence type="ECO:0000256" key="1">
    <source>
        <dbReference type="SAM" id="MobiDB-lite"/>
    </source>
</evidence>
<feature type="non-terminal residue" evidence="2">
    <location>
        <position position="131"/>
    </location>
</feature>
<dbReference type="EMBL" id="CAJVPJ010004840">
    <property type="protein sequence ID" value="CAG8656100.1"/>
    <property type="molecule type" value="Genomic_DNA"/>
</dbReference>
<dbReference type="AlphaFoldDB" id="A0A9N9H916"/>
<proteinExistence type="predicted"/>
<accession>A0A9N9H916</accession>
<sequence length="131" mass="14630">MAIYRIYSKQREVQCDNGCRYLAGRGETLCLEDAGLRRQITQIRHNVLNNTSQQPASNISGDGRTQPGNTIHQQSTIYGQPQQSGTFGQFVQNVRGNSEFNQQSNFGQNSFGQSGRIPQSNGVPQPYQSYQ</sequence>
<reference evidence="2" key="1">
    <citation type="submission" date="2021-06" db="EMBL/GenBank/DDBJ databases">
        <authorList>
            <person name="Kallberg Y."/>
            <person name="Tangrot J."/>
            <person name="Rosling A."/>
        </authorList>
    </citation>
    <scope>NUCLEOTIDE SEQUENCE</scope>
    <source>
        <strain evidence="2">IA702</strain>
    </source>
</reference>
<feature type="region of interest" description="Disordered" evidence="1">
    <location>
        <begin position="46"/>
        <end position="131"/>
    </location>
</feature>
<comment type="caution">
    <text evidence="2">The sequence shown here is derived from an EMBL/GenBank/DDBJ whole genome shotgun (WGS) entry which is preliminary data.</text>
</comment>
<gene>
    <name evidence="2" type="ORF">POCULU_LOCUS10211</name>
</gene>
<evidence type="ECO:0000313" key="3">
    <source>
        <dbReference type="Proteomes" id="UP000789572"/>
    </source>
</evidence>
<evidence type="ECO:0000313" key="2">
    <source>
        <dbReference type="EMBL" id="CAG8656100.1"/>
    </source>
</evidence>
<feature type="compositionally biased region" description="Polar residues" evidence="1">
    <location>
        <begin position="66"/>
        <end position="131"/>
    </location>
</feature>
<name>A0A9N9H916_9GLOM</name>
<keyword evidence="3" id="KW-1185">Reference proteome</keyword>
<feature type="compositionally biased region" description="Polar residues" evidence="1">
    <location>
        <begin position="46"/>
        <end position="60"/>
    </location>
</feature>
<dbReference type="Proteomes" id="UP000789572">
    <property type="component" value="Unassembled WGS sequence"/>
</dbReference>